<sequence length="241" mass="27070">MFSIFKKELRAFFSNATGYIVIGIFLILSGLFLWVIPGEYNILDSGYANVDGLFYLAPWLFLFLCPAVTMRLFAEEKQSGTWEFLTTKPISKLHLTLGKYFAGWVLVTLALLPTLLYYFTVSHIAEPVGNIDSGAFWGSFIGLLFLAAIYVSIGLFSSSVSNNQIVSFVVAVVLSFFFYYGFEVITSFFTSGESIQIIENLGIHSHYKSMSRGVIDSRDVLYFLLVCTGFISATVWKIKKK</sequence>
<accession>E4T8P5</accession>
<feature type="transmembrane region" description="Helical" evidence="6">
    <location>
        <begin position="220"/>
        <end position="238"/>
    </location>
</feature>
<feature type="domain" description="ABC-2 type transporter transmembrane" evidence="7">
    <location>
        <begin position="50"/>
        <end position="182"/>
    </location>
</feature>
<evidence type="ECO:0000259" key="7">
    <source>
        <dbReference type="Pfam" id="PF12698"/>
    </source>
</evidence>
<reference evidence="8 9" key="2">
    <citation type="journal article" date="2011" name="Stand. Genomic Sci.">
        <title>Complete genome sequence of Paludibacter propionicigenes type strain (WB4).</title>
        <authorList>
            <person name="Gronow S."/>
            <person name="Munk C."/>
            <person name="Lapidus A."/>
            <person name="Nolan M."/>
            <person name="Lucas S."/>
            <person name="Hammon N."/>
            <person name="Deshpande S."/>
            <person name="Cheng J.F."/>
            <person name="Tapia R."/>
            <person name="Han C."/>
            <person name="Goodwin L."/>
            <person name="Pitluck S."/>
            <person name="Liolios K."/>
            <person name="Ivanova N."/>
            <person name="Mavromatis K."/>
            <person name="Mikhailova N."/>
            <person name="Pati A."/>
            <person name="Chen A."/>
            <person name="Palaniappan K."/>
            <person name="Land M."/>
            <person name="Hauser L."/>
            <person name="Chang Y.J."/>
            <person name="Jeffries C.D."/>
            <person name="Brambilla E."/>
            <person name="Rohde M."/>
            <person name="Goker M."/>
            <person name="Detter J.C."/>
            <person name="Woyke T."/>
            <person name="Bristow J."/>
            <person name="Eisen J.A."/>
            <person name="Markowitz V."/>
            <person name="Hugenholtz P."/>
            <person name="Kyrpides N.C."/>
            <person name="Klenk H.P."/>
        </authorList>
    </citation>
    <scope>NUCLEOTIDE SEQUENCE [LARGE SCALE GENOMIC DNA]</scope>
    <source>
        <strain evidence="9">DSM 17365 / JCM 13257 / WB4</strain>
    </source>
</reference>
<keyword evidence="5 6" id="KW-0472">Membrane</keyword>
<evidence type="ECO:0000256" key="4">
    <source>
        <dbReference type="ARBA" id="ARBA00022989"/>
    </source>
</evidence>
<dbReference type="HOGENOM" id="CLU_081003_0_1_10"/>
<dbReference type="Proteomes" id="UP000008718">
    <property type="component" value="Chromosome"/>
</dbReference>
<comment type="subcellular location">
    <subcellularLocation>
        <location evidence="1">Cell membrane</location>
        <topology evidence="1">Multi-pass membrane protein</topology>
    </subcellularLocation>
</comment>
<dbReference type="RefSeq" id="WP_013446523.1">
    <property type="nucleotide sequence ID" value="NC_014734.1"/>
</dbReference>
<feature type="transmembrane region" description="Helical" evidence="6">
    <location>
        <begin position="56"/>
        <end position="74"/>
    </location>
</feature>
<dbReference type="PANTHER" id="PTHR30294">
    <property type="entry name" value="MEMBRANE COMPONENT OF ABC TRANSPORTER YHHJ-RELATED"/>
    <property type="match status" value="1"/>
</dbReference>
<organism evidence="8 9">
    <name type="scientific">Paludibacter propionicigenes (strain DSM 17365 / JCM 13257 / WB4)</name>
    <dbReference type="NCBI Taxonomy" id="694427"/>
    <lineage>
        <taxon>Bacteria</taxon>
        <taxon>Pseudomonadati</taxon>
        <taxon>Bacteroidota</taxon>
        <taxon>Bacteroidia</taxon>
        <taxon>Bacteroidales</taxon>
        <taxon>Paludibacteraceae</taxon>
        <taxon>Paludibacter</taxon>
    </lineage>
</organism>
<evidence type="ECO:0000256" key="2">
    <source>
        <dbReference type="ARBA" id="ARBA00022475"/>
    </source>
</evidence>
<evidence type="ECO:0000256" key="6">
    <source>
        <dbReference type="SAM" id="Phobius"/>
    </source>
</evidence>
<protein>
    <submittedName>
        <fullName evidence="8">Protein involved in gliding motility GldF</fullName>
    </submittedName>
</protein>
<evidence type="ECO:0000256" key="3">
    <source>
        <dbReference type="ARBA" id="ARBA00022692"/>
    </source>
</evidence>
<evidence type="ECO:0000256" key="5">
    <source>
        <dbReference type="ARBA" id="ARBA00023136"/>
    </source>
</evidence>
<dbReference type="NCBIfam" id="TIGR03518">
    <property type="entry name" value="ABC_perm_GldF"/>
    <property type="match status" value="1"/>
</dbReference>
<dbReference type="PANTHER" id="PTHR30294:SF29">
    <property type="entry name" value="MULTIDRUG ABC TRANSPORTER PERMEASE YBHS-RELATED"/>
    <property type="match status" value="1"/>
</dbReference>
<evidence type="ECO:0000313" key="9">
    <source>
        <dbReference type="Proteomes" id="UP000008718"/>
    </source>
</evidence>
<evidence type="ECO:0000313" key="8">
    <source>
        <dbReference type="EMBL" id="ADQ81154.1"/>
    </source>
</evidence>
<feature type="transmembrane region" description="Helical" evidence="6">
    <location>
        <begin position="95"/>
        <end position="119"/>
    </location>
</feature>
<dbReference type="STRING" id="694427.Palpr_3026"/>
<gene>
    <name evidence="8" type="ordered locus">Palpr_3026</name>
</gene>
<evidence type="ECO:0000256" key="1">
    <source>
        <dbReference type="ARBA" id="ARBA00004651"/>
    </source>
</evidence>
<dbReference type="Pfam" id="PF12698">
    <property type="entry name" value="ABC2_membrane_3"/>
    <property type="match status" value="1"/>
</dbReference>
<dbReference type="GO" id="GO:0005886">
    <property type="term" value="C:plasma membrane"/>
    <property type="evidence" value="ECO:0007669"/>
    <property type="project" value="UniProtKB-SubCell"/>
</dbReference>
<reference key="1">
    <citation type="submission" date="2010-11" db="EMBL/GenBank/DDBJ databases">
        <title>The complete genome of Paludibacter propionicigenes DSM 17365.</title>
        <authorList>
            <consortium name="US DOE Joint Genome Institute (JGI-PGF)"/>
            <person name="Lucas S."/>
            <person name="Copeland A."/>
            <person name="Lapidus A."/>
            <person name="Bruce D."/>
            <person name="Goodwin L."/>
            <person name="Pitluck S."/>
            <person name="Kyrpides N."/>
            <person name="Mavromatis K."/>
            <person name="Ivanova N."/>
            <person name="Munk A.C."/>
            <person name="Brettin T."/>
            <person name="Detter J.C."/>
            <person name="Han C."/>
            <person name="Tapia R."/>
            <person name="Land M."/>
            <person name="Hauser L."/>
            <person name="Markowitz V."/>
            <person name="Cheng J.-F."/>
            <person name="Hugenholtz P."/>
            <person name="Woyke T."/>
            <person name="Wu D."/>
            <person name="Gronow S."/>
            <person name="Wellnitz S."/>
            <person name="Brambilla E."/>
            <person name="Klenk H.-P."/>
            <person name="Eisen J.A."/>
        </authorList>
    </citation>
    <scope>NUCLEOTIDE SEQUENCE</scope>
    <source>
        <strain>WB4</strain>
    </source>
</reference>
<dbReference type="eggNOG" id="COG1277">
    <property type="taxonomic scope" value="Bacteria"/>
</dbReference>
<dbReference type="AlphaFoldDB" id="E4T8P5"/>
<keyword evidence="3 6" id="KW-0812">Transmembrane</keyword>
<keyword evidence="2" id="KW-1003">Cell membrane</keyword>
<proteinExistence type="predicted"/>
<feature type="transmembrane region" description="Helical" evidence="6">
    <location>
        <begin position="12"/>
        <end position="36"/>
    </location>
</feature>
<dbReference type="InterPro" id="IPR013525">
    <property type="entry name" value="ABC2_TM"/>
</dbReference>
<keyword evidence="9" id="KW-1185">Reference proteome</keyword>
<dbReference type="InterPro" id="IPR019860">
    <property type="entry name" value="Motility-assoc_ABC_perm_GldF"/>
</dbReference>
<dbReference type="EMBL" id="CP002345">
    <property type="protein sequence ID" value="ADQ81154.1"/>
    <property type="molecule type" value="Genomic_DNA"/>
</dbReference>
<feature type="transmembrane region" description="Helical" evidence="6">
    <location>
        <begin position="165"/>
        <end position="182"/>
    </location>
</feature>
<feature type="transmembrane region" description="Helical" evidence="6">
    <location>
        <begin position="134"/>
        <end position="153"/>
    </location>
</feature>
<name>E4T8P5_PALPW</name>
<dbReference type="GO" id="GO:0140359">
    <property type="term" value="F:ABC-type transporter activity"/>
    <property type="evidence" value="ECO:0007669"/>
    <property type="project" value="InterPro"/>
</dbReference>
<dbReference type="OrthoDB" id="9794512at2"/>
<keyword evidence="4 6" id="KW-1133">Transmembrane helix</keyword>
<dbReference type="KEGG" id="ppn:Palpr_3026"/>
<dbReference type="InterPro" id="IPR051449">
    <property type="entry name" value="ABC-2_transporter_component"/>
</dbReference>